<feature type="transmembrane region" description="Helical" evidence="1">
    <location>
        <begin position="6"/>
        <end position="24"/>
    </location>
</feature>
<name>A0AAU7CPJ7_9BACT</name>
<dbReference type="EMBL" id="CP155447">
    <property type="protein sequence ID" value="XBH06935.1"/>
    <property type="molecule type" value="Genomic_DNA"/>
</dbReference>
<feature type="transmembrane region" description="Helical" evidence="1">
    <location>
        <begin position="36"/>
        <end position="55"/>
    </location>
</feature>
<keyword evidence="1" id="KW-1133">Transmembrane helix</keyword>
<evidence type="ECO:0000256" key="1">
    <source>
        <dbReference type="SAM" id="Phobius"/>
    </source>
</evidence>
<dbReference type="AlphaFoldDB" id="A0AAU7CPJ7"/>
<proteinExistence type="predicted"/>
<sequence length="130" mass="14169">MGFLLIFAAIAPLACINVVIVRLFQRWQAKTRWWTVLTAAWVAGAALGVVGGFFFEYRASPQLRVVGAPIPAVFLHWEGAPGEEEWVDFVTPAPLLFAGSNIAILGLMAACPVGLVFWLRRRARVDSGAT</sequence>
<organism evidence="2">
    <name type="scientific">Singulisphaera sp. Ch08</name>
    <dbReference type="NCBI Taxonomy" id="3120278"/>
    <lineage>
        <taxon>Bacteria</taxon>
        <taxon>Pseudomonadati</taxon>
        <taxon>Planctomycetota</taxon>
        <taxon>Planctomycetia</taxon>
        <taxon>Isosphaerales</taxon>
        <taxon>Isosphaeraceae</taxon>
        <taxon>Singulisphaera</taxon>
    </lineage>
</organism>
<accession>A0AAU7CPJ7</accession>
<evidence type="ECO:0000313" key="2">
    <source>
        <dbReference type="EMBL" id="XBH06935.1"/>
    </source>
</evidence>
<dbReference type="RefSeq" id="WP_406699783.1">
    <property type="nucleotide sequence ID" value="NZ_CP155447.1"/>
</dbReference>
<protein>
    <submittedName>
        <fullName evidence="2">Uncharacterized protein</fullName>
    </submittedName>
</protein>
<keyword evidence="1" id="KW-0812">Transmembrane</keyword>
<reference evidence="2" key="1">
    <citation type="submission" date="2024-05" db="EMBL/GenBank/DDBJ databases">
        <title>Planctomycetes of the genus Singulisphaera possess chitinolytic capabilities.</title>
        <authorList>
            <person name="Ivanova A."/>
        </authorList>
    </citation>
    <scope>NUCLEOTIDE SEQUENCE</scope>
    <source>
        <strain evidence="2">Ch08T</strain>
    </source>
</reference>
<feature type="transmembrane region" description="Helical" evidence="1">
    <location>
        <begin position="95"/>
        <end position="119"/>
    </location>
</feature>
<keyword evidence="1" id="KW-0472">Membrane</keyword>
<gene>
    <name evidence="2" type="ORF">V5E97_13100</name>
</gene>